<dbReference type="InterPro" id="IPR050266">
    <property type="entry name" value="AB_hydrolase_sf"/>
</dbReference>
<keyword evidence="2" id="KW-0378">Hydrolase</keyword>
<dbReference type="SUPFAM" id="SSF53474">
    <property type="entry name" value="alpha/beta-Hydrolases"/>
    <property type="match status" value="1"/>
</dbReference>
<dbReference type="Gene3D" id="3.40.50.1820">
    <property type="entry name" value="alpha/beta hydrolase"/>
    <property type="match status" value="1"/>
</dbReference>
<organism evidence="2 3">
    <name type="scientific">Pseudonocardia xinjiangensis</name>
    <dbReference type="NCBI Taxonomy" id="75289"/>
    <lineage>
        <taxon>Bacteria</taxon>
        <taxon>Bacillati</taxon>
        <taxon>Actinomycetota</taxon>
        <taxon>Actinomycetes</taxon>
        <taxon>Pseudonocardiales</taxon>
        <taxon>Pseudonocardiaceae</taxon>
        <taxon>Pseudonocardia</taxon>
    </lineage>
</organism>
<dbReference type="Pfam" id="PF12697">
    <property type="entry name" value="Abhydrolase_6"/>
    <property type="match status" value="1"/>
</dbReference>
<dbReference type="PANTHER" id="PTHR43798">
    <property type="entry name" value="MONOACYLGLYCEROL LIPASE"/>
    <property type="match status" value="1"/>
</dbReference>
<keyword evidence="3" id="KW-1185">Reference proteome</keyword>
<dbReference type="PANTHER" id="PTHR43798:SF5">
    <property type="entry name" value="MONOACYLGLYCEROL LIPASE ABHD6"/>
    <property type="match status" value="1"/>
</dbReference>
<evidence type="ECO:0000313" key="3">
    <source>
        <dbReference type="Proteomes" id="UP001296706"/>
    </source>
</evidence>
<dbReference type="EMBL" id="JAAXKY010000211">
    <property type="protein sequence ID" value="NMH82246.1"/>
    <property type="molecule type" value="Genomic_DNA"/>
</dbReference>
<dbReference type="RefSeq" id="WP_169400255.1">
    <property type="nucleotide sequence ID" value="NZ_BAAAJH010000007.1"/>
</dbReference>
<dbReference type="GO" id="GO:0016787">
    <property type="term" value="F:hydrolase activity"/>
    <property type="evidence" value="ECO:0007669"/>
    <property type="project" value="UniProtKB-KW"/>
</dbReference>
<dbReference type="InterPro" id="IPR029058">
    <property type="entry name" value="AB_hydrolase_fold"/>
</dbReference>
<gene>
    <name evidence="2" type="ORF">HF577_34805</name>
</gene>
<evidence type="ECO:0000259" key="1">
    <source>
        <dbReference type="Pfam" id="PF12697"/>
    </source>
</evidence>
<sequence length="269" mass="29281">MDTEQDTDHPVDIAGLAADDHGAGTDAAPLLLVHGLTFDRSMWRGIVAELERIDPARRTVAIDLPGHGRSPDQPAYDLDTLTAQLHHVVEAAGLTAPVVVGHSFGGRLATSYAAHHPARGVVNIDQPLDAAPFATFVRALAERLRGPGFRAVWQMFYDSFHVELLPADAQDLVRSTSRARQQVVLGYWSQLLTQPTAELTAMIEQETAALRASGAPYLYITGDEPKPGYARWFGEHLPAATVEVWAHSGHFPHLVDPQRFARLLAGLGR</sequence>
<comment type="caution">
    <text evidence="2">The sequence shown here is derived from an EMBL/GenBank/DDBJ whole genome shotgun (WGS) entry which is preliminary data.</text>
</comment>
<dbReference type="InterPro" id="IPR000073">
    <property type="entry name" value="AB_hydrolase_1"/>
</dbReference>
<feature type="domain" description="AB hydrolase-1" evidence="1">
    <location>
        <begin position="30"/>
        <end position="262"/>
    </location>
</feature>
<accession>A0ABX1RPB9</accession>
<reference evidence="2 3" key="1">
    <citation type="submission" date="2020-04" db="EMBL/GenBank/DDBJ databases">
        <authorList>
            <person name="Klaysubun C."/>
            <person name="Duangmal K."/>
            <person name="Lipun K."/>
        </authorList>
    </citation>
    <scope>NUCLEOTIDE SEQUENCE [LARGE SCALE GENOMIC DNA]</scope>
    <source>
        <strain evidence="2 3">JCM 11839</strain>
    </source>
</reference>
<name>A0ABX1RPB9_9PSEU</name>
<dbReference type="Proteomes" id="UP001296706">
    <property type="component" value="Unassembled WGS sequence"/>
</dbReference>
<evidence type="ECO:0000313" key="2">
    <source>
        <dbReference type="EMBL" id="NMH82246.1"/>
    </source>
</evidence>
<protein>
    <submittedName>
        <fullName evidence="2">Alpha/beta hydrolase</fullName>
    </submittedName>
</protein>
<proteinExistence type="predicted"/>
<dbReference type="PRINTS" id="PR00111">
    <property type="entry name" value="ABHYDROLASE"/>
</dbReference>